<dbReference type="OrthoDB" id="9067983at2"/>
<organism evidence="1 2">
    <name type="scientific">Falsigemmobacter intermedius</name>
    <dbReference type="NCBI Taxonomy" id="1553448"/>
    <lineage>
        <taxon>Bacteria</taxon>
        <taxon>Pseudomonadati</taxon>
        <taxon>Pseudomonadota</taxon>
        <taxon>Alphaproteobacteria</taxon>
        <taxon>Rhodobacterales</taxon>
        <taxon>Paracoccaceae</taxon>
        <taxon>Falsigemmobacter</taxon>
    </lineage>
</organism>
<gene>
    <name evidence="1" type="ORF">EP867_19000</name>
</gene>
<dbReference type="EMBL" id="SBLC01000093">
    <property type="protein sequence ID" value="RWY34946.1"/>
    <property type="molecule type" value="Genomic_DNA"/>
</dbReference>
<proteinExistence type="predicted"/>
<protein>
    <submittedName>
        <fullName evidence="1">DUF3987 domain-containing protein</fullName>
    </submittedName>
</protein>
<dbReference type="InterPro" id="IPR025048">
    <property type="entry name" value="DUF3987"/>
</dbReference>
<evidence type="ECO:0000313" key="2">
    <source>
        <dbReference type="Proteomes" id="UP000287168"/>
    </source>
</evidence>
<evidence type="ECO:0000313" key="1">
    <source>
        <dbReference type="EMBL" id="RWY34946.1"/>
    </source>
</evidence>
<accession>A0A3S3Y0R4</accession>
<sequence>MAHVRAYASKACEQAARIAGVLTLWESLETVQVTAQTMELGISLARFYLGEARRLAEAGQVSEETAKAERLRKWLGESWPHEEITLREILQLGPNLLRDAKALRGPLSMLVKTGHLHQLEAGTVIRGSARREAYRIVGE</sequence>
<name>A0A3S3Y0R4_9RHOB</name>
<keyword evidence="2" id="KW-1185">Reference proteome</keyword>
<reference evidence="1 2" key="1">
    <citation type="journal article" date="2015" name="Int. J. Syst. Evol. Microbiol.">
        <title>Gemmobacter intermedius sp. nov., isolated from a white stork (Ciconia ciconia).</title>
        <authorList>
            <person name="Kampfer P."/>
            <person name="Jerzak L."/>
            <person name="Wilharm G."/>
            <person name="Golke J."/>
            <person name="Busse H.J."/>
            <person name="Glaeser S.P."/>
        </authorList>
    </citation>
    <scope>NUCLEOTIDE SEQUENCE [LARGE SCALE GENOMIC DNA]</scope>
    <source>
        <strain evidence="1 2">119/4</strain>
    </source>
</reference>
<comment type="caution">
    <text evidence="1">The sequence shown here is derived from an EMBL/GenBank/DDBJ whole genome shotgun (WGS) entry which is preliminary data.</text>
</comment>
<dbReference type="Proteomes" id="UP000287168">
    <property type="component" value="Unassembled WGS sequence"/>
</dbReference>
<dbReference type="AlphaFoldDB" id="A0A3S3Y0R4"/>
<dbReference type="Pfam" id="PF13148">
    <property type="entry name" value="DUF3987"/>
    <property type="match status" value="1"/>
</dbReference>